<evidence type="ECO:0000313" key="2">
    <source>
        <dbReference type="Proteomes" id="UP000694846"/>
    </source>
</evidence>
<evidence type="ECO:0000313" key="1">
    <source>
        <dbReference type="EMBL" id="MBY70847.1"/>
    </source>
</evidence>
<organism evidence="1">
    <name type="scientific">Sipha flava</name>
    <name type="common">yellow sugarcane aphid</name>
    <dbReference type="NCBI Taxonomy" id="143950"/>
    <lineage>
        <taxon>Eukaryota</taxon>
        <taxon>Metazoa</taxon>
        <taxon>Ecdysozoa</taxon>
        <taxon>Arthropoda</taxon>
        <taxon>Hexapoda</taxon>
        <taxon>Insecta</taxon>
        <taxon>Pterygota</taxon>
        <taxon>Neoptera</taxon>
        <taxon>Paraneoptera</taxon>
        <taxon>Hemiptera</taxon>
        <taxon>Sternorrhyncha</taxon>
        <taxon>Aphidomorpha</taxon>
        <taxon>Aphidoidea</taxon>
        <taxon>Aphididae</taxon>
        <taxon>Sipha</taxon>
    </lineage>
</organism>
<name>A0A2S2PZ92_9HEMI</name>
<dbReference type="AlphaFoldDB" id="A0A2S2PZ92"/>
<keyword evidence="2" id="KW-1185">Reference proteome</keyword>
<gene>
    <name evidence="3" type="primary">LOC112685263</name>
    <name evidence="1" type="ORF">g.75245</name>
</gene>
<reference evidence="1" key="1">
    <citation type="submission" date="2018-04" db="EMBL/GenBank/DDBJ databases">
        <title>Transcriptome assembly of Sipha flava.</title>
        <authorList>
            <person name="Scully E.D."/>
            <person name="Geib S.M."/>
            <person name="Palmer N.A."/>
            <person name="Koch K."/>
            <person name="Bradshaw J."/>
            <person name="Heng-Moss T."/>
            <person name="Sarath G."/>
        </authorList>
    </citation>
    <scope>NUCLEOTIDE SEQUENCE</scope>
</reference>
<sequence length="269" mass="30436">MGKCSFKKSWLLKTDESGHQISEWAIKHENGAYCKVCMTTINVSKGFQALTKHSKTKNYMEMCKIKLSTLQPRLTKSSSDSTVSNKQNSDIKIYCLRDSAIKAELMWCMKMISCNFSANSCLGIADLFKSMFSDAVPTKFSICPKKFRYLVSDALFPFFQEQHLNDMNGQYYSLLYDETTNNAGTKELQTTVRYRSPSQSQIVSHHLRSFFIGSATGDILFIKIKIAIDDAGLSLSHLVMLGSDGPNTNKKVMRLMNGELTIVRKKKTY</sequence>
<dbReference type="PANTHER" id="PTHR37162:SF11">
    <property type="match status" value="1"/>
</dbReference>
<proteinExistence type="predicted"/>
<evidence type="ECO:0000313" key="3">
    <source>
        <dbReference type="RefSeq" id="XP_025412881.1"/>
    </source>
</evidence>
<dbReference type="Proteomes" id="UP000694846">
    <property type="component" value="Unplaced"/>
</dbReference>
<dbReference type="OrthoDB" id="6625270at2759"/>
<dbReference type="GeneID" id="112685263"/>
<protein>
    <submittedName>
        <fullName evidence="3">Uncharacterized protein LOC112685263</fullName>
    </submittedName>
</protein>
<dbReference type="RefSeq" id="XP_025412881.1">
    <property type="nucleotide sequence ID" value="XM_025557096.1"/>
</dbReference>
<dbReference type="PANTHER" id="PTHR37162">
    <property type="entry name" value="HAT FAMILY DIMERISATION DOMAINCONTAINING PROTEIN-RELATED"/>
    <property type="match status" value="1"/>
</dbReference>
<reference evidence="3" key="2">
    <citation type="submission" date="2025-04" db="UniProtKB">
        <authorList>
            <consortium name="RefSeq"/>
        </authorList>
    </citation>
    <scope>IDENTIFICATION</scope>
    <source>
        <tissue evidence="3">Whole body</tissue>
    </source>
</reference>
<accession>A0A2S2PZ92</accession>
<dbReference type="EMBL" id="GGMS01001644">
    <property type="protein sequence ID" value="MBY70847.1"/>
    <property type="molecule type" value="Transcribed_RNA"/>
</dbReference>